<organism evidence="2 3">
    <name type="scientific">Dendrothele bispora (strain CBS 962.96)</name>
    <dbReference type="NCBI Taxonomy" id="1314807"/>
    <lineage>
        <taxon>Eukaryota</taxon>
        <taxon>Fungi</taxon>
        <taxon>Dikarya</taxon>
        <taxon>Basidiomycota</taxon>
        <taxon>Agaricomycotina</taxon>
        <taxon>Agaricomycetes</taxon>
        <taxon>Agaricomycetidae</taxon>
        <taxon>Agaricales</taxon>
        <taxon>Agaricales incertae sedis</taxon>
        <taxon>Dendrothele</taxon>
    </lineage>
</organism>
<proteinExistence type="predicted"/>
<dbReference type="InterPro" id="IPR036188">
    <property type="entry name" value="FAD/NAD-bd_sf"/>
</dbReference>
<dbReference type="EMBL" id="ML179395">
    <property type="protein sequence ID" value="THU88792.1"/>
    <property type="molecule type" value="Genomic_DNA"/>
</dbReference>
<accession>A0A4S8LI53</accession>
<evidence type="ECO:0000313" key="2">
    <source>
        <dbReference type="EMBL" id="THU88792.1"/>
    </source>
</evidence>
<dbReference type="Gene3D" id="3.50.50.60">
    <property type="entry name" value="FAD/NAD(P)-binding domain"/>
    <property type="match status" value="1"/>
</dbReference>
<dbReference type="AlphaFoldDB" id="A0A4S8LI53"/>
<evidence type="ECO:0000256" key="1">
    <source>
        <dbReference type="SAM" id="MobiDB-lite"/>
    </source>
</evidence>
<reference evidence="2 3" key="1">
    <citation type="journal article" date="2019" name="Nat. Ecol. Evol.">
        <title>Megaphylogeny resolves global patterns of mushroom evolution.</title>
        <authorList>
            <person name="Varga T."/>
            <person name="Krizsan K."/>
            <person name="Foldi C."/>
            <person name="Dima B."/>
            <person name="Sanchez-Garcia M."/>
            <person name="Sanchez-Ramirez S."/>
            <person name="Szollosi G.J."/>
            <person name="Szarkandi J.G."/>
            <person name="Papp V."/>
            <person name="Albert L."/>
            <person name="Andreopoulos W."/>
            <person name="Angelini C."/>
            <person name="Antonin V."/>
            <person name="Barry K.W."/>
            <person name="Bougher N.L."/>
            <person name="Buchanan P."/>
            <person name="Buyck B."/>
            <person name="Bense V."/>
            <person name="Catcheside P."/>
            <person name="Chovatia M."/>
            <person name="Cooper J."/>
            <person name="Damon W."/>
            <person name="Desjardin D."/>
            <person name="Finy P."/>
            <person name="Geml J."/>
            <person name="Haridas S."/>
            <person name="Hughes K."/>
            <person name="Justo A."/>
            <person name="Karasinski D."/>
            <person name="Kautmanova I."/>
            <person name="Kiss B."/>
            <person name="Kocsube S."/>
            <person name="Kotiranta H."/>
            <person name="LaButti K.M."/>
            <person name="Lechner B.E."/>
            <person name="Liimatainen K."/>
            <person name="Lipzen A."/>
            <person name="Lukacs Z."/>
            <person name="Mihaltcheva S."/>
            <person name="Morgado L.N."/>
            <person name="Niskanen T."/>
            <person name="Noordeloos M.E."/>
            <person name="Ohm R.A."/>
            <person name="Ortiz-Santana B."/>
            <person name="Ovrebo C."/>
            <person name="Racz N."/>
            <person name="Riley R."/>
            <person name="Savchenko A."/>
            <person name="Shiryaev A."/>
            <person name="Soop K."/>
            <person name="Spirin V."/>
            <person name="Szebenyi C."/>
            <person name="Tomsovsky M."/>
            <person name="Tulloss R.E."/>
            <person name="Uehling J."/>
            <person name="Grigoriev I.V."/>
            <person name="Vagvolgyi C."/>
            <person name="Papp T."/>
            <person name="Martin F.M."/>
            <person name="Miettinen O."/>
            <person name="Hibbett D.S."/>
            <person name="Nagy L.G."/>
        </authorList>
    </citation>
    <scope>NUCLEOTIDE SEQUENCE [LARGE SCALE GENOMIC DNA]</scope>
    <source>
        <strain evidence="2 3">CBS 962.96</strain>
    </source>
</reference>
<name>A0A4S8LI53_DENBC</name>
<evidence type="ECO:0008006" key="4">
    <source>
        <dbReference type="Google" id="ProtNLM"/>
    </source>
</evidence>
<feature type="region of interest" description="Disordered" evidence="1">
    <location>
        <begin position="235"/>
        <end position="273"/>
    </location>
</feature>
<dbReference type="Proteomes" id="UP000297245">
    <property type="component" value="Unassembled WGS sequence"/>
</dbReference>
<dbReference type="OrthoDB" id="2647594at2759"/>
<gene>
    <name evidence="2" type="ORF">K435DRAFT_969354</name>
</gene>
<evidence type="ECO:0000313" key="3">
    <source>
        <dbReference type="Proteomes" id="UP000297245"/>
    </source>
</evidence>
<sequence length="419" mass="45888">MVLLDMVLSDMVRCPLWSESQWGTMMVTVVGGTVAGCSTVLSHLTKAPFPAFEVANVSLYKVGITLSEEVQEFLSFLTPRHPTERLLQNTFPSSPEINTSHHRYRRPLLTRSSGNTCAWSSASLQENVANPSDGPGIGWRLDRSKFDLVLRDFVQEQRRGSSKFEKKMTLLGRTLLSPGGSNSFPQITQIPDVLGADPDYRSIIKANVFWVSQIALHIARLLTKFQYKLVTDSSGWVESSSSNNSNGLGSKRSPRSSTTTTTTAKENSGPIYQTPVGSTHLTSCCNSQNGSSGDGARWCAVGDSAVAIDPLASQGIVTSMKMGSFVGDVIAKELLIQSEKPLLLELEAEVEAGDEGADVDTDAAEVEKASTKMDAMTADPTDKISVVMAKMRYEREKERLECYRQVGSRFQVEVWGKRR</sequence>
<protein>
    <recommendedName>
        <fullName evidence="4">FAD/NAD(P)-binding domain-containing protein</fullName>
    </recommendedName>
</protein>
<keyword evidence="3" id="KW-1185">Reference proteome</keyword>
<feature type="compositionally biased region" description="Low complexity" evidence="1">
    <location>
        <begin position="235"/>
        <end position="251"/>
    </location>
</feature>